<accession>A0A9Y2KXT6</accession>
<dbReference type="Proteomes" id="UP001238334">
    <property type="component" value="Chromosome"/>
</dbReference>
<dbReference type="RefSeq" id="WP_270921137.1">
    <property type="nucleotide sequence ID" value="NZ_CP127247.1"/>
</dbReference>
<sequence length="220" mass="23448">MQRPIVTLPADFLHLVDTNWDVDWRGQPPGNDTGGGTSVVYNRFPRWVGSPSIVLQGSAIAQWRAIRAQAQGRVGIYRLTMVDPVGFATSAPSAGTSFEGGATFASGVGFASEPACFAAADAAAGAVQIRVENAEVAPVVGQIMSHKLWPFLVTWVSEVSPGSYDIGVQMPLRTAITAGDILKLEGEGLFEAVEDGMGQAGYNIDLVARLRLNFREVLNR</sequence>
<evidence type="ECO:0000313" key="1">
    <source>
        <dbReference type="EMBL" id="WIY25115.1"/>
    </source>
</evidence>
<proteinExistence type="predicted"/>
<reference evidence="1 2" key="1">
    <citation type="submission" date="2023-06" db="EMBL/GenBank/DDBJ databases">
        <title>Parasedimentitalea psychrophila sp. nov., a psychrophilic bacterium isolated from deep-sea sediment.</title>
        <authorList>
            <person name="Li A."/>
        </authorList>
    </citation>
    <scope>NUCLEOTIDE SEQUENCE [LARGE SCALE GENOMIC DNA]</scope>
    <source>
        <strain evidence="1 2">QS115</strain>
    </source>
</reference>
<keyword evidence="2" id="KW-1185">Reference proteome</keyword>
<dbReference type="KEGG" id="ppso:QPJ95_21930"/>
<dbReference type="EMBL" id="CP127247">
    <property type="protein sequence ID" value="WIY25115.1"/>
    <property type="molecule type" value="Genomic_DNA"/>
</dbReference>
<name>A0A9Y2KXT6_9RHOB</name>
<evidence type="ECO:0000313" key="2">
    <source>
        <dbReference type="Proteomes" id="UP001238334"/>
    </source>
</evidence>
<gene>
    <name evidence="1" type="ORF">QPJ95_21930</name>
</gene>
<organism evidence="1 2">
    <name type="scientific">Parasedimentitalea psychrophila</name>
    <dbReference type="NCBI Taxonomy" id="2997337"/>
    <lineage>
        <taxon>Bacteria</taxon>
        <taxon>Pseudomonadati</taxon>
        <taxon>Pseudomonadota</taxon>
        <taxon>Alphaproteobacteria</taxon>
        <taxon>Rhodobacterales</taxon>
        <taxon>Paracoccaceae</taxon>
        <taxon>Parasedimentitalea</taxon>
    </lineage>
</organism>
<protein>
    <submittedName>
        <fullName evidence="1">Uncharacterized protein</fullName>
    </submittedName>
</protein>
<dbReference type="AlphaFoldDB" id="A0A9Y2KXT6"/>